<dbReference type="Proteomes" id="UP001155380">
    <property type="component" value="Unassembled WGS sequence"/>
</dbReference>
<accession>A0AAJ1F8K2</accession>
<name>A0AAJ1F8K2_9HYPH</name>
<dbReference type="RefSeq" id="WP_250913832.1">
    <property type="nucleotide sequence ID" value="NZ_JAMXLX010000004.1"/>
</dbReference>
<organism evidence="1 2">
    <name type="scientific">Ciceribacter sichuanensis</name>
    <dbReference type="NCBI Taxonomy" id="2949647"/>
    <lineage>
        <taxon>Bacteria</taxon>
        <taxon>Pseudomonadati</taxon>
        <taxon>Pseudomonadota</taxon>
        <taxon>Alphaproteobacteria</taxon>
        <taxon>Hyphomicrobiales</taxon>
        <taxon>Rhizobiaceae</taxon>
        <taxon>Ciceribacter</taxon>
    </lineage>
</organism>
<evidence type="ECO:0000313" key="1">
    <source>
        <dbReference type="EMBL" id="MCO5958178.1"/>
    </source>
</evidence>
<dbReference type="EMBL" id="JAMXLX010000004">
    <property type="protein sequence ID" value="MCO5958178.1"/>
    <property type="molecule type" value="Genomic_DNA"/>
</dbReference>
<sequence>MKRLAPNRRASGNARERHLILGLLHDETHRPFVVSYAQNHGRRYRYYVSNHRSAASGAEGRSRASPWRLPADTIEPIVEDLFRAILSDRTRLATWAGQHDALPHLAAVLENAKALTTRFTALDDLAAKSAILRHIIRRIIMGQGQITIEIMPGRLVQMLMNPVETAPQLQEESKAATSFADVGIEPITLPLTIKRRGVESRIVLDGVHQQKAAPDQDLIALIGKAHLYLQLLTDGSGTNIADLCRIYGLSNSDISRILPMAFLSPKITEAILTGMQPADLTVAKLTRMLELPVEWQAQQEILSM</sequence>
<proteinExistence type="predicted"/>
<dbReference type="AlphaFoldDB" id="A0AAJ1F8K2"/>
<protein>
    <submittedName>
        <fullName evidence="1">Uncharacterized protein</fullName>
    </submittedName>
</protein>
<dbReference type="SUPFAM" id="SSF109709">
    <property type="entry name" value="KorB DNA-binding domain-like"/>
    <property type="match status" value="1"/>
</dbReference>
<evidence type="ECO:0000313" key="2">
    <source>
        <dbReference type="Proteomes" id="UP001155380"/>
    </source>
</evidence>
<gene>
    <name evidence="1" type="ORF">NBH21_15485</name>
</gene>
<reference evidence="1" key="1">
    <citation type="submission" date="2022-06" db="EMBL/GenBank/DDBJ databases">
        <authorList>
            <person name="Sun Q."/>
        </authorList>
    </citation>
    <scope>NUCLEOTIDE SEQUENCE</scope>
    <source>
        <strain evidence="1">S101</strain>
    </source>
</reference>
<comment type="caution">
    <text evidence="1">The sequence shown here is derived from an EMBL/GenBank/DDBJ whole genome shotgun (WGS) entry which is preliminary data.</text>
</comment>